<dbReference type="InParanoid" id="F7BJP4"/>
<evidence type="ECO:0000256" key="8">
    <source>
        <dbReference type="ARBA" id="ARBA00023180"/>
    </source>
</evidence>
<dbReference type="GO" id="GO:0008146">
    <property type="term" value="F:sulfotransferase activity"/>
    <property type="evidence" value="ECO:0000318"/>
    <property type="project" value="GO_Central"/>
</dbReference>
<organism evidence="10 11">
    <name type="scientific">Ciona intestinalis</name>
    <name type="common">Transparent sea squirt</name>
    <name type="synonym">Ascidia intestinalis</name>
    <dbReference type="NCBI Taxonomy" id="7719"/>
    <lineage>
        <taxon>Eukaryota</taxon>
        <taxon>Metazoa</taxon>
        <taxon>Chordata</taxon>
        <taxon>Tunicata</taxon>
        <taxon>Ascidiacea</taxon>
        <taxon>Phlebobranchia</taxon>
        <taxon>Cionidae</taxon>
        <taxon>Ciona</taxon>
    </lineage>
</organism>
<evidence type="ECO:0000256" key="1">
    <source>
        <dbReference type="ARBA" id="ARBA00004323"/>
    </source>
</evidence>
<comment type="subcellular location">
    <subcellularLocation>
        <location evidence="1 9">Golgi apparatus membrane</location>
        <topology evidence="1 9">Single-pass type II membrane protein</topology>
    </subcellularLocation>
</comment>
<dbReference type="PANTHER" id="PTHR12137:SF54">
    <property type="entry name" value="CARBOHYDRATE SULFOTRANSFERASE"/>
    <property type="match status" value="1"/>
</dbReference>
<keyword evidence="3 9" id="KW-0808">Transferase</keyword>
<dbReference type="AlphaFoldDB" id="F7BJP4"/>
<dbReference type="GO" id="GO:0000139">
    <property type="term" value="C:Golgi membrane"/>
    <property type="evidence" value="ECO:0007669"/>
    <property type="project" value="UniProtKB-SubCell"/>
</dbReference>
<dbReference type="InterPro" id="IPR005331">
    <property type="entry name" value="Sulfotransferase"/>
</dbReference>
<dbReference type="Pfam" id="PF03567">
    <property type="entry name" value="Sulfotransfer_2"/>
    <property type="match status" value="1"/>
</dbReference>
<keyword evidence="4" id="KW-0812">Transmembrane</keyword>
<name>F7BJP4_CIOIN</name>
<reference evidence="11" key="1">
    <citation type="journal article" date="2002" name="Science">
        <title>The draft genome of Ciona intestinalis: insights into chordate and vertebrate origins.</title>
        <authorList>
            <person name="Dehal P."/>
            <person name="Satou Y."/>
            <person name="Campbell R.K."/>
            <person name="Chapman J."/>
            <person name="Degnan B."/>
            <person name="De Tomaso A."/>
            <person name="Davidson B."/>
            <person name="Di Gregorio A."/>
            <person name="Gelpke M."/>
            <person name="Goodstein D.M."/>
            <person name="Harafuji N."/>
            <person name="Hastings K.E."/>
            <person name="Ho I."/>
            <person name="Hotta K."/>
            <person name="Huang W."/>
            <person name="Kawashima T."/>
            <person name="Lemaire P."/>
            <person name="Martinez D."/>
            <person name="Meinertzhagen I.A."/>
            <person name="Necula S."/>
            <person name="Nonaka M."/>
            <person name="Putnam N."/>
            <person name="Rash S."/>
            <person name="Saiga H."/>
            <person name="Satake M."/>
            <person name="Terry A."/>
            <person name="Yamada L."/>
            <person name="Wang H.G."/>
            <person name="Awazu S."/>
            <person name="Azumi K."/>
            <person name="Boore J."/>
            <person name="Branno M."/>
            <person name="Chin-Bow S."/>
            <person name="DeSantis R."/>
            <person name="Doyle S."/>
            <person name="Francino P."/>
            <person name="Keys D.N."/>
            <person name="Haga S."/>
            <person name="Hayashi H."/>
            <person name="Hino K."/>
            <person name="Imai K.S."/>
            <person name="Inaba K."/>
            <person name="Kano S."/>
            <person name="Kobayashi K."/>
            <person name="Kobayashi M."/>
            <person name="Lee B.I."/>
            <person name="Makabe K.W."/>
            <person name="Manohar C."/>
            <person name="Matassi G."/>
            <person name="Medina M."/>
            <person name="Mochizuki Y."/>
            <person name="Mount S."/>
            <person name="Morishita T."/>
            <person name="Miura S."/>
            <person name="Nakayama A."/>
            <person name="Nishizaka S."/>
            <person name="Nomoto H."/>
            <person name="Ohta F."/>
            <person name="Oishi K."/>
            <person name="Rigoutsos I."/>
            <person name="Sano M."/>
            <person name="Sasaki A."/>
            <person name="Sasakura Y."/>
            <person name="Shoguchi E."/>
            <person name="Shin-i T."/>
            <person name="Spagnuolo A."/>
            <person name="Stainier D."/>
            <person name="Suzuki M.M."/>
            <person name="Tassy O."/>
            <person name="Takatori N."/>
            <person name="Tokuoka M."/>
            <person name="Yagi K."/>
            <person name="Yoshizaki F."/>
            <person name="Wada S."/>
            <person name="Zhang C."/>
            <person name="Hyatt P.D."/>
            <person name="Larimer F."/>
            <person name="Detter C."/>
            <person name="Doggett N."/>
            <person name="Glavina T."/>
            <person name="Hawkins T."/>
            <person name="Richardson P."/>
            <person name="Lucas S."/>
            <person name="Kohara Y."/>
            <person name="Levine M."/>
            <person name="Satoh N."/>
            <person name="Rokhsar D.S."/>
        </authorList>
    </citation>
    <scope>NUCLEOTIDE SEQUENCE [LARGE SCALE GENOMIC DNA]</scope>
</reference>
<keyword evidence="7" id="KW-0472">Membrane</keyword>
<dbReference type="OMA" id="RCESSHY"/>
<accession>F7BJP4</accession>
<keyword evidence="5" id="KW-1133">Transmembrane helix</keyword>
<dbReference type="Ensembl" id="ENSCINT00000021187.3">
    <property type="protein sequence ID" value="ENSCINP00000021187.3"/>
    <property type="gene ID" value="ENSCING00000016854.2"/>
</dbReference>
<dbReference type="PANTHER" id="PTHR12137">
    <property type="entry name" value="CARBOHYDRATE SULFOTRANSFERASE"/>
    <property type="match status" value="1"/>
</dbReference>
<dbReference type="GeneTree" id="ENSGT00940000164429"/>
<evidence type="ECO:0000256" key="4">
    <source>
        <dbReference type="ARBA" id="ARBA00022692"/>
    </source>
</evidence>
<dbReference type="EMBL" id="EAAA01000833">
    <property type="status" value="NOT_ANNOTATED_CDS"/>
    <property type="molecule type" value="Genomic_DNA"/>
</dbReference>
<reference evidence="10" key="4">
    <citation type="submission" date="2025-09" db="UniProtKB">
        <authorList>
            <consortium name="Ensembl"/>
        </authorList>
    </citation>
    <scope>IDENTIFICATION</scope>
</reference>
<evidence type="ECO:0000256" key="3">
    <source>
        <dbReference type="ARBA" id="ARBA00022679"/>
    </source>
</evidence>
<proteinExistence type="inferred from homology"/>
<sequence length="281" mass="33472">MDSDTKTSQPQEPHITRLKEISSRCESSHYINKRIDLSRFVFDDEHKLIMCVVPKAACTTWKRIMWYLNGCENDKEKYIMTFNFSHIQVLIFSSVSKESAIEKLRSYTKFFVKRSPFERLVSAYRNKFITSKNPNYREKIGKQYAKERLRKYLVTIRHGNLTFEQFTSHIVKATEYNLPGELDVHWRPQVELCNPCALKYDYVIDFRKMATESNELLQYVQRNDDVMDQIRLKETHRVLTNDDTVASHMNLIDDNVKLKLKRLYENDSYILGYSPMRLKNH</sequence>
<comment type="similarity">
    <text evidence="2 9">Belongs to the sulfotransferase 2 family.</text>
</comment>
<evidence type="ECO:0000313" key="11">
    <source>
        <dbReference type="Proteomes" id="UP000008144"/>
    </source>
</evidence>
<dbReference type="EC" id="2.8.2.-" evidence="9"/>
<evidence type="ECO:0000256" key="2">
    <source>
        <dbReference type="ARBA" id="ARBA00006339"/>
    </source>
</evidence>
<dbReference type="HOGENOM" id="CLU_043398_1_2_1"/>
<dbReference type="InterPro" id="IPR018011">
    <property type="entry name" value="Carb_sulfotrans_8-10"/>
</dbReference>
<reference evidence="10" key="2">
    <citation type="journal article" date="2008" name="Genome Biol.">
        <title>Improved genome assembly and evidence-based global gene model set for the chordate Ciona intestinalis: new insight into intron and operon populations.</title>
        <authorList>
            <person name="Satou Y."/>
            <person name="Mineta K."/>
            <person name="Ogasawara M."/>
            <person name="Sasakura Y."/>
            <person name="Shoguchi E."/>
            <person name="Ueno K."/>
            <person name="Yamada L."/>
            <person name="Matsumoto J."/>
            <person name="Wasserscheid J."/>
            <person name="Dewar K."/>
            <person name="Wiley G.B."/>
            <person name="Macmil S.L."/>
            <person name="Roe B.A."/>
            <person name="Zeller R.W."/>
            <person name="Hastings K.E."/>
            <person name="Lemaire P."/>
            <person name="Lindquist E."/>
            <person name="Endo T."/>
            <person name="Hotta K."/>
            <person name="Inaba K."/>
        </authorList>
    </citation>
    <scope>NUCLEOTIDE SEQUENCE [LARGE SCALE GENOMIC DNA]</scope>
    <source>
        <strain evidence="10">wild type</strain>
    </source>
</reference>
<keyword evidence="6 9" id="KW-0333">Golgi apparatus</keyword>
<keyword evidence="11" id="KW-1185">Reference proteome</keyword>
<keyword evidence="9" id="KW-0735">Signal-anchor</keyword>
<evidence type="ECO:0000256" key="7">
    <source>
        <dbReference type="ARBA" id="ARBA00023136"/>
    </source>
</evidence>
<dbReference type="Proteomes" id="UP000008144">
    <property type="component" value="Chromosome 11"/>
</dbReference>
<keyword evidence="8 9" id="KW-0325">Glycoprotein</keyword>
<evidence type="ECO:0000256" key="5">
    <source>
        <dbReference type="ARBA" id="ARBA00022989"/>
    </source>
</evidence>
<evidence type="ECO:0000256" key="6">
    <source>
        <dbReference type="ARBA" id="ARBA00023034"/>
    </source>
</evidence>
<reference evidence="10" key="3">
    <citation type="submission" date="2025-08" db="UniProtKB">
        <authorList>
            <consortium name="Ensembl"/>
        </authorList>
    </citation>
    <scope>IDENTIFICATION</scope>
</reference>
<dbReference type="GO" id="GO:0016051">
    <property type="term" value="P:carbohydrate biosynthetic process"/>
    <property type="evidence" value="ECO:0007669"/>
    <property type="project" value="InterPro"/>
</dbReference>
<protein>
    <recommendedName>
        <fullName evidence="9">Carbohydrate sulfotransferase</fullName>
        <ecNumber evidence="9">2.8.2.-</ecNumber>
    </recommendedName>
</protein>
<keyword evidence="9" id="KW-0119">Carbohydrate metabolism</keyword>
<evidence type="ECO:0000313" key="10">
    <source>
        <dbReference type="Ensembl" id="ENSCINP00000021187.3"/>
    </source>
</evidence>
<evidence type="ECO:0000256" key="9">
    <source>
        <dbReference type="RuleBase" id="RU364020"/>
    </source>
</evidence>